<evidence type="ECO:0000313" key="3">
    <source>
        <dbReference type="Proteomes" id="UP001279553"/>
    </source>
</evidence>
<dbReference type="AlphaFoldDB" id="A0AAW9DK16"/>
<evidence type="ECO:0000313" key="2">
    <source>
        <dbReference type="EMBL" id="MDX5929384.1"/>
    </source>
</evidence>
<proteinExistence type="predicted"/>
<dbReference type="EMBL" id="JAWXYB010000002">
    <property type="protein sequence ID" value="MDX5929384.1"/>
    <property type="molecule type" value="Genomic_DNA"/>
</dbReference>
<feature type="compositionally biased region" description="Basic residues" evidence="1">
    <location>
        <begin position="311"/>
        <end position="322"/>
    </location>
</feature>
<accession>A0AAW9DK16</accession>
<organism evidence="2 3">
    <name type="scientific">Acidiphilium acidophilum</name>
    <name type="common">Thiobacillus acidophilus</name>
    <dbReference type="NCBI Taxonomy" id="76588"/>
    <lineage>
        <taxon>Bacteria</taxon>
        <taxon>Pseudomonadati</taxon>
        <taxon>Pseudomonadota</taxon>
        <taxon>Alphaproteobacteria</taxon>
        <taxon>Acetobacterales</taxon>
        <taxon>Acidocellaceae</taxon>
        <taxon>Acidiphilium</taxon>
    </lineage>
</organism>
<gene>
    <name evidence="2" type="ORF">SIL87_01210</name>
</gene>
<comment type="caution">
    <text evidence="2">The sequence shown here is derived from an EMBL/GenBank/DDBJ whole genome shotgun (WGS) entry which is preliminary data.</text>
</comment>
<dbReference type="Proteomes" id="UP001279553">
    <property type="component" value="Unassembled WGS sequence"/>
</dbReference>
<evidence type="ECO:0000256" key="1">
    <source>
        <dbReference type="SAM" id="MobiDB-lite"/>
    </source>
</evidence>
<dbReference type="Pfam" id="PF10134">
    <property type="entry name" value="RPA"/>
    <property type="match status" value="1"/>
</dbReference>
<dbReference type="InterPro" id="IPR018777">
    <property type="entry name" value="Replication_initiator_prot_A"/>
</dbReference>
<reference evidence="2 3" key="1">
    <citation type="submission" date="2023-11" db="EMBL/GenBank/DDBJ databases">
        <title>MicrobeMod: A computational toolkit for identifying prokaryotic methylation and restriction-modification with nanopore sequencing.</title>
        <authorList>
            <person name="Crits-Christoph A."/>
            <person name="Kang S.C."/>
            <person name="Lee H."/>
            <person name="Ostrov N."/>
        </authorList>
    </citation>
    <scope>NUCLEOTIDE SEQUENCE [LARGE SCALE GENOMIC DNA]</scope>
    <source>
        <strain evidence="2 3">DSMZ 700</strain>
    </source>
</reference>
<keyword evidence="3" id="KW-1185">Reference proteome</keyword>
<name>A0AAW9DK16_ACIAO</name>
<protein>
    <submittedName>
        <fullName evidence="2">Replication initiator protein A</fullName>
    </submittedName>
</protein>
<dbReference type="RefSeq" id="WP_319612466.1">
    <property type="nucleotide sequence ID" value="NZ_JAWXYB010000002.1"/>
</dbReference>
<feature type="region of interest" description="Disordered" evidence="1">
    <location>
        <begin position="296"/>
        <end position="322"/>
    </location>
</feature>
<sequence length="322" mass="36164">MAGIERALKKLEKRVKVSEAKKTVLIPERYPQLDLFMTAGITAIPKDEMASMEHPIFAVEDGDTRELKYEHNGDVIEIIPSVRGRATQHDKDVILFCVSKLVAGINKGMTPARTVEITARELLLFTNSDTNARSYTLLAAALDRLAGTRMKTTLKTGRPGKGGSKWFGLIDGAETVTKGPGDRMESIRITLSEWTYNAVLSLEVLTIPREYFRLRKPIAKRIYELARKHCGDQGRWKVSLDLLQKKVGSRALLRKFRAAVIVIAEEGPLLDYHMKYLPAEDAVVFYSQNEAGTRAITTDLEKERGGAVGERKRRPRAKRTLR</sequence>